<organism evidence="5 6">
    <name type="scientific">Allokutzneria multivorans</name>
    <dbReference type="NCBI Taxonomy" id="1142134"/>
    <lineage>
        <taxon>Bacteria</taxon>
        <taxon>Bacillati</taxon>
        <taxon>Actinomycetota</taxon>
        <taxon>Actinomycetes</taxon>
        <taxon>Pseudonocardiales</taxon>
        <taxon>Pseudonocardiaceae</taxon>
        <taxon>Allokutzneria</taxon>
    </lineage>
</organism>
<evidence type="ECO:0000259" key="4">
    <source>
        <dbReference type="PROSITE" id="PS50991"/>
    </source>
</evidence>
<accession>A0ABP7R312</accession>
<dbReference type="RefSeq" id="WP_344871135.1">
    <property type="nucleotide sequence ID" value="NZ_BAABAL010000005.1"/>
</dbReference>
<gene>
    <name evidence="5" type="ORF">GCM10022247_08090</name>
</gene>
<evidence type="ECO:0000256" key="3">
    <source>
        <dbReference type="ARBA" id="ARBA00023239"/>
    </source>
</evidence>
<dbReference type="SUPFAM" id="SSF51569">
    <property type="entry name" value="Aldolase"/>
    <property type="match status" value="1"/>
</dbReference>
<reference evidence="6" key="1">
    <citation type="journal article" date="2019" name="Int. J. Syst. Evol. Microbiol.">
        <title>The Global Catalogue of Microorganisms (GCM) 10K type strain sequencing project: providing services to taxonomists for standard genome sequencing and annotation.</title>
        <authorList>
            <consortium name="The Broad Institute Genomics Platform"/>
            <consortium name="The Broad Institute Genome Sequencing Center for Infectious Disease"/>
            <person name="Wu L."/>
            <person name="Ma J."/>
        </authorList>
    </citation>
    <scope>NUCLEOTIDE SEQUENCE [LARGE SCALE GENOMIC DNA]</scope>
    <source>
        <strain evidence="6">JCM 17342</strain>
    </source>
</reference>
<evidence type="ECO:0000313" key="6">
    <source>
        <dbReference type="Proteomes" id="UP001501747"/>
    </source>
</evidence>
<dbReference type="InterPro" id="IPR043594">
    <property type="entry name" value="HMGL"/>
</dbReference>
<dbReference type="InterPro" id="IPR013785">
    <property type="entry name" value="Aldolase_TIM"/>
</dbReference>
<dbReference type="EMBL" id="BAABAL010000005">
    <property type="protein sequence ID" value="GAA3991598.1"/>
    <property type="molecule type" value="Genomic_DNA"/>
</dbReference>
<evidence type="ECO:0000256" key="2">
    <source>
        <dbReference type="ARBA" id="ARBA00022723"/>
    </source>
</evidence>
<dbReference type="Pfam" id="PF00682">
    <property type="entry name" value="HMGL-like"/>
    <property type="match status" value="1"/>
</dbReference>
<sequence>MRSVELIEVGPRDGLRNESRPLTTVDKIELIECCVSAGLRRIEAVSFGNPERVPQLADAEDVMASVPRVPGVSYAGLVLDRKGLYRALAAGVDEINVVVSTTEEFSRRNLGIGVEDALRAWTEIAAEAVSTGVRTTVTIATAFGCPFSGEVPTEEVIGIARRIAEARPDEICLADTIGVGTPDQVRALATGVRAVAHGVPLRGHFHNTRNTGYANALAALDCGVTTLDVTVGGIGGCPYTPSPHGNIATEDVLYALDRMGVRTGVDINAVLEISAWLSERLGREVPALLGRAGTFPPTT</sequence>
<feature type="domain" description="Pyruvate carboxyltransferase" evidence="4">
    <location>
        <begin position="4"/>
        <end position="271"/>
    </location>
</feature>
<evidence type="ECO:0000256" key="1">
    <source>
        <dbReference type="ARBA" id="ARBA00009405"/>
    </source>
</evidence>
<evidence type="ECO:0000313" key="5">
    <source>
        <dbReference type="EMBL" id="GAA3991598.1"/>
    </source>
</evidence>
<dbReference type="PROSITE" id="PS50991">
    <property type="entry name" value="PYR_CT"/>
    <property type="match status" value="1"/>
</dbReference>
<name>A0ABP7R312_9PSEU</name>
<comment type="caution">
    <text evidence="5">The sequence shown here is derived from an EMBL/GenBank/DDBJ whole genome shotgun (WGS) entry which is preliminary data.</text>
</comment>
<dbReference type="GO" id="GO:0016829">
    <property type="term" value="F:lyase activity"/>
    <property type="evidence" value="ECO:0007669"/>
    <property type="project" value="UniProtKB-KW"/>
</dbReference>
<keyword evidence="2" id="KW-0479">Metal-binding</keyword>
<dbReference type="PANTHER" id="PTHR42738:SF7">
    <property type="entry name" value="HYDROXYMETHYLGLUTARYL-COA LYASE"/>
    <property type="match status" value="1"/>
</dbReference>
<dbReference type="Proteomes" id="UP001501747">
    <property type="component" value="Unassembled WGS sequence"/>
</dbReference>
<dbReference type="InterPro" id="IPR000891">
    <property type="entry name" value="PYR_CT"/>
</dbReference>
<dbReference type="NCBIfam" id="NF004283">
    <property type="entry name" value="PRK05692.1"/>
    <property type="match status" value="1"/>
</dbReference>
<comment type="similarity">
    <text evidence="1">Belongs to the HMG-CoA lyase family.</text>
</comment>
<dbReference type="CDD" id="cd07938">
    <property type="entry name" value="DRE_TIM_HMGL"/>
    <property type="match status" value="1"/>
</dbReference>
<dbReference type="PANTHER" id="PTHR42738">
    <property type="entry name" value="HYDROXYMETHYLGLUTARYL-COA LYASE"/>
    <property type="match status" value="1"/>
</dbReference>
<proteinExistence type="inferred from homology"/>
<dbReference type="Gene3D" id="3.20.20.70">
    <property type="entry name" value="Aldolase class I"/>
    <property type="match status" value="1"/>
</dbReference>
<keyword evidence="3 5" id="KW-0456">Lyase</keyword>
<keyword evidence="6" id="KW-1185">Reference proteome</keyword>
<protein>
    <submittedName>
        <fullName evidence="5">Hydroxymethylglutaryl-CoA lyase</fullName>
    </submittedName>
</protein>